<gene>
    <name evidence="20" type="ordered locus">Fluta_2053</name>
</gene>
<evidence type="ECO:0000256" key="4">
    <source>
        <dbReference type="ARBA" id="ARBA00011903"/>
    </source>
</evidence>
<dbReference type="Gene3D" id="3.40.50.300">
    <property type="entry name" value="P-loop containing nucleotide triphosphate hydrolases"/>
    <property type="match status" value="1"/>
</dbReference>
<evidence type="ECO:0000256" key="12">
    <source>
        <dbReference type="ARBA" id="ARBA00022989"/>
    </source>
</evidence>
<reference evidence="21" key="2">
    <citation type="submission" date="2011-02" db="EMBL/GenBank/DDBJ databases">
        <title>The complete genome of Fluviicola taffensis DSM 16823.</title>
        <authorList>
            <consortium name="US DOE Joint Genome Institute (JGI-PGF)"/>
            <person name="Lucas S."/>
            <person name="Copeland A."/>
            <person name="Lapidus A."/>
            <person name="Bruce D."/>
            <person name="Goodwin L."/>
            <person name="Pitluck S."/>
            <person name="Kyrpides N."/>
            <person name="Mavromatis K."/>
            <person name="Ivanova N."/>
            <person name="Mikhailova N."/>
            <person name="Pagani I."/>
            <person name="Chertkov O."/>
            <person name="Detter J.C."/>
            <person name="Han C."/>
            <person name="Tapia R."/>
            <person name="Land M."/>
            <person name="Hauser L."/>
            <person name="Markowitz V."/>
            <person name="Cheng J.-F."/>
            <person name="Hugenholtz P."/>
            <person name="Woyke T."/>
            <person name="Wu D."/>
            <person name="Tindall B."/>
            <person name="Pomrenke H.G."/>
            <person name="Brambilla E."/>
            <person name="Klenk H.-P."/>
            <person name="Eisen J.A."/>
        </authorList>
    </citation>
    <scope>NUCLEOTIDE SEQUENCE [LARGE SCALE GENOMIC DNA]</scope>
    <source>
        <strain evidence="21">DSM 16823 / RW262 / RW262</strain>
    </source>
</reference>
<dbReference type="GO" id="GO:0004715">
    <property type="term" value="F:non-membrane spanning protein tyrosine kinase activity"/>
    <property type="evidence" value="ECO:0007669"/>
    <property type="project" value="UniProtKB-EC"/>
</dbReference>
<dbReference type="HOGENOM" id="CLU_009912_6_0_10"/>
<keyword evidence="14" id="KW-0829">Tyrosine-protein kinase</keyword>
<dbReference type="eggNOG" id="COG3206">
    <property type="taxonomic scope" value="Bacteria"/>
</dbReference>
<dbReference type="PANTHER" id="PTHR32309:SF13">
    <property type="entry name" value="FERRIC ENTEROBACTIN TRANSPORT PROTEIN FEPE"/>
    <property type="match status" value="1"/>
</dbReference>
<evidence type="ECO:0000256" key="11">
    <source>
        <dbReference type="ARBA" id="ARBA00022840"/>
    </source>
</evidence>
<comment type="similarity">
    <text evidence="3">Belongs to the etk/wzc family.</text>
</comment>
<dbReference type="AlphaFoldDB" id="F2IKD6"/>
<evidence type="ECO:0000256" key="6">
    <source>
        <dbReference type="ARBA" id="ARBA00022519"/>
    </source>
</evidence>
<dbReference type="OrthoDB" id="9794577at2"/>
<dbReference type="KEGG" id="fte:Fluta_2053"/>
<evidence type="ECO:0000256" key="14">
    <source>
        <dbReference type="ARBA" id="ARBA00023137"/>
    </source>
</evidence>
<keyword evidence="7 20" id="KW-0808">Transferase</keyword>
<dbReference type="CDD" id="cd05387">
    <property type="entry name" value="BY-kinase"/>
    <property type="match status" value="1"/>
</dbReference>
<name>F2IKD6_FLUTR</name>
<organism evidence="20 21">
    <name type="scientific">Fluviicola taffensis (strain DSM 16823 / NCIMB 13979 / RW262)</name>
    <dbReference type="NCBI Taxonomy" id="755732"/>
    <lineage>
        <taxon>Bacteria</taxon>
        <taxon>Pseudomonadati</taxon>
        <taxon>Bacteroidota</taxon>
        <taxon>Flavobacteriia</taxon>
        <taxon>Flavobacteriales</taxon>
        <taxon>Crocinitomicaceae</taxon>
        <taxon>Fluviicola</taxon>
    </lineage>
</organism>
<dbReference type="GO" id="GO:0005524">
    <property type="term" value="F:ATP binding"/>
    <property type="evidence" value="ECO:0007669"/>
    <property type="project" value="UniProtKB-KW"/>
</dbReference>
<evidence type="ECO:0000259" key="19">
    <source>
        <dbReference type="Pfam" id="PF13614"/>
    </source>
</evidence>
<proteinExistence type="inferred from homology"/>
<dbReference type="InterPro" id="IPR003856">
    <property type="entry name" value="LPS_length_determ_N"/>
</dbReference>
<feature type="transmembrane region" description="Helical" evidence="17">
    <location>
        <begin position="495"/>
        <end position="514"/>
    </location>
</feature>
<dbReference type="GO" id="GO:0042802">
    <property type="term" value="F:identical protein binding"/>
    <property type="evidence" value="ECO:0007669"/>
    <property type="project" value="UniProtKB-ARBA"/>
</dbReference>
<dbReference type="InterPro" id="IPR050445">
    <property type="entry name" value="Bact_polysacc_biosynth/exp"/>
</dbReference>
<keyword evidence="16" id="KW-0175">Coiled coil</keyword>
<reference evidence="20 21" key="1">
    <citation type="journal article" date="2011" name="Stand. Genomic Sci.">
        <title>Complete genome sequence of the gliding freshwater bacterium Fluviicola taffensis type strain (RW262).</title>
        <authorList>
            <person name="Woyke T."/>
            <person name="Chertkov O."/>
            <person name="Lapidus A."/>
            <person name="Nolan M."/>
            <person name="Lucas S."/>
            <person name="Del Rio T.G."/>
            <person name="Tice H."/>
            <person name="Cheng J.F."/>
            <person name="Tapia R."/>
            <person name="Han C."/>
            <person name="Goodwin L."/>
            <person name="Pitluck S."/>
            <person name="Liolios K."/>
            <person name="Pagani I."/>
            <person name="Ivanova N."/>
            <person name="Huntemann M."/>
            <person name="Mavromatis K."/>
            <person name="Mikhailova N."/>
            <person name="Pati A."/>
            <person name="Chen A."/>
            <person name="Palaniappan K."/>
            <person name="Land M."/>
            <person name="Hauser L."/>
            <person name="Brambilla E.M."/>
            <person name="Rohde M."/>
            <person name="Mwirichia R."/>
            <person name="Sikorski J."/>
            <person name="Tindall B.J."/>
            <person name="Goker M."/>
            <person name="Bristow J."/>
            <person name="Eisen J.A."/>
            <person name="Markowitz V."/>
            <person name="Hugenholtz P."/>
            <person name="Klenk H.P."/>
            <person name="Kyrpides N.C."/>
        </authorList>
    </citation>
    <scope>NUCLEOTIDE SEQUENCE [LARGE SCALE GENOMIC DNA]</scope>
    <source>
        <strain evidence="21">DSM 16823 / RW262 / RW262</strain>
    </source>
</reference>
<evidence type="ECO:0000256" key="8">
    <source>
        <dbReference type="ARBA" id="ARBA00022692"/>
    </source>
</evidence>
<evidence type="ECO:0000256" key="2">
    <source>
        <dbReference type="ARBA" id="ARBA00007316"/>
    </source>
</evidence>
<comment type="subcellular location">
    <subcellularLocation>
        <location evidence="1">Cell inner membrane</location>
        <topology evidence="1">Multi-pass membrane protein</topology>
    </subcellularLocation>
</comment>
<dbReference type="SUPFAM" id="SSF52540">
    <property type="entry name" value="P-loop containing nucleoside triphosphate hydrolases"/>
    <property type="match status" value="1"/>
</dbReference>
<comment type="catalytic activity">
    <reaction evidence="15">
        <text>L-tyrosyl-[protein] + ATP = O-phospho-L-tyrosyl-[protein] + ADP + H(+)</text>
        <dbReference type="Rhea" id="RHEA:10596"/>
        <dbReference type="Rhea" id="RHEA-COMP:10136"/>
        <dbReference type="Rhea" id="RHEA-COMP:20101"/>
        <dbReference type="ChEBI" id="CHEBI:15378"/>
        <dbReference type="ChEBI" id="CHEBI:30616"/>
        <dbReference type="ChEBI" id="CHEBI:46858"/>
        <dbReference type="ChEBI" id="CHEBI:61978"/>
        <dbReference type="ChEBI" id="CHEBI:456216"/>
        <dbReference type="EC" id="2.7.10.2"/>
    </reaction>
</comment>
<evidence type="ECO:0000256" key="3">
    <source>
        <dbReference type="ARBA" id="ARBA00008883"/>
    </source>
</evidence>
<dbReference type="InterPro" id="IPR005702">
    <property type="entry name" value="Wzc-like_C"/>
</dbReference>
<keyword evidence="12 17" id="KW-1133">Transmembrane helix</keyword>
<keyword evidence="9" id="KW-0547">Nucleotide-binding</keyword>
<evidence type="ECO:0000256" key="13">
    <source>
        <dbReference type="ARBA" id="ARBA00023136"/>
    </source>
</evidence>
<keyword evidence="13 17" id="KW-0472">Membrane</keyword>
<evidence type="ECO:0000313" key="21">
    <source>
        <dbReference type="Proteomes" id="UP000007463"/>
    </source>
</evidence>
<sequence>MNNSNTSIFINKDYNPIIAQVILRRYWWWVLLLIIFFMSVAFFYLRYTKPVYDSTTLIQLVEKDQGKQLLEIDNINKRIDISTEIELLRSQLLFDMTIARMNMNVSVFSKGKILTEEKYHQNTFTILPYSLSDSSLCDIPIWIETLENRKIRLSYSLLGRNYSKVSAINQTIKTSHFEIGFKVNNWQSLKQEDVSNDLYFTFNNQKNLAARLISNLEVNPVDANAKTIELRYTGNNPELCRDIIKSVSLTFFNYDEEMKRKGADNILAFIQIQLDSISGELKDSKDSLTDFQRKSHLTDPEGTGGSLSENMDKFQDILFDLENELTTLKVVNSKLKTEPNRLDIYRLIPEMLGKSYESSLTKQITDLNTLLERKEELLTNVTENNSELKNLNTRIQSKIQYIRRSIEVIQERIRSQVQVISGKIGEIEGEYIKLPQKKMEYNRLKSLQDLNEKYYTLLTEKKVMYSISNAGYTSSNRVLNEASLSSIPFSPNRKMVYASFIFIGFVFGIGFLFIKYITFNEINTIEDLKNLLPDKITILGNIPQLKETSEYSQLMVHSSPKSILAESMRNIRTNLSFVNPNAQVIAISSSISGEGKTFVALNLAGIISLSGKKTIVIDLDLRKPKVHLGLNVSNEAGISNLIVKQAELDSCIRKSEIDNLDFITAGPIPPNPSELILSDSFFEILEELKSRYDIVIIDNPPVGLVTDGVQILAKADIPIYIFKAHYSKRIFAGRVRELFEMNQISHLNIILNGTKNFKGKYGYGYGYGYGQGYYEEENKKKKKGRSS</sequence>
<dbReference type="InterPro" id="IPR027417">
    <property type="entry name" value="P-loop_NTPase"/>
</dbReference>
<dbReference type="STRING" id="755732.Fluta_2053"/>
<evidence type="ECO:0000256" key="1">
    <source>
        <dbReference type="ARBA" id="ARBA00004429"/>
    </source>
</evidence>
<dbReference type="GO" id="GO:0005886">
    <property type="term" value="C:plasma membrane"/>
    <property type="evidence" value="ECO:0007669"/>
    <property type="project" value="UniProtKB-SubCell"/>
</dbReference>
<dbReference type="InterPro" id="IPR025669">
    <property type="entry name" value="AAA_dom"/>
</dbReference>
<keyword evidence="8 17" id="KW-0812">Transmembrane</keyword>
<feature type="domain" description="AAA" evidence="19">
    <location>
        <begin position="583"/>
        <end position="716"/>
    </location>
</feature>
<dbReference type="eggNOG" id="COG0489">
    <property type="taxonomic scope" value="Bacteria"/>
</dbReference>
<evidence type="ECO:0000256" key="5">
    <source>
        <dbReference type="ARBA" id="ARBA00022475"/>
    </source>
</evidence>
<dbReference type="Pfam" id="PF13614">
    <property type="entry name" value="AAA_31"/>
    <property type="match status" value="1"/>
</dbReference>
<comment type="similarity">
    <text evidence="2">Belongs to the CpsD/CapB family.</text>
</comment>
<dbReference type="RefSeq" id="WP_013686809.1">
    <property type="nucleotide sequence ID" value="NC_015321.1"/>
</dbReference>
<evidence type="ECO:0000313" key="20">
    <source>
        <dbReference type="EMBL" id="AEA44039.1"/>
    </source>
</evidence>
<keyword evidence="11" id="KW-0067">ATP-binding</keyword>
<keyword evidence="10" id="KW-0418">Kinase</keyword>
<dbReference type="Proteomes" id="UP000007463">
    <property type="component" value="Chromosome"/>
</dbReference>
<keyword evidence="21" id="KW-1185">Reference proteome</keyword>
<protein>
    <recommendedName>
        <fullName evidence="4">non-specific protein-tyrosine kinase</fullName>
        <ecNumber evidence="4">2.7.10.2</ecNumber>
    </recommendedName>
</protein>
<keyword evidence="6" id="KW-0997">Cell inner membrane</keyword>
<dbReference type="FunFam" id="3.40.50.300:FF:000527">
    <property type="entry name" value="Tyrosine-protein kinase etk"/>
    <property type="match status" value="1"/>
</dbReference>
<dbReference type="EC" id="2.7.10.2" evidence="4"/>
<feature type="domain" description="Polysaccharide chain length determinant N-terminal" evidence="18">
    <location>
        <begin position="22"/>
        <end position="98"/>
    </location>
</feature>
<dbReference type="NCBIfam" id="TIGR01007">
    <property type="entry name" value="eps_fam"/>
    <property type="match status" value="1"/>
</dbReference>
<evidence type="ECO:0000256" key="7">
    <source>
        <dbReference type="ARBA" id="ARBA00022679"/>
    </source>
</evidence>
<accession>F2IKD6</accession>
<evidence type="ECO:0000256" key="10">
    <source>
        <dbReference type="ARBA" id="ARBA00022777"/>
    </source>
</evidence>
<feature type="coiled-coil region" evidence="16">
    <location>
        <begin position="364"/>
        <end position="394"/>
    </location>
</feature>
<evidence type="ECO:0000256" key="15">
    <source>
        <dbReference type="ARBA" id="ARBA00051245"/>
    </source>
</evidence>
<evidence type="ECO:0000256" key="16">
    <source>
        <dbReference type="SAM" id="Coils"/>
    </source>
</evidence>
<dbReference type="Pfam" id="PF02706">
    <property type="entry name" value="Wzz"/>
    <property type="match status" value="1"/>
</dbReference>
<keyword evidence="5" id="KW-1003">Cell membrane</keyword>
<evidence type="ECO:0000256" key="9">
    <source>
        <dbReference type="ARBA" id="ARBA00022741"/>
    </source>
</evidence>
<dbReference type="EMBL" id="CP002542">
    <property type="protein sequence ID" value="AEA44039.1"/>
    <property type="molecule type" value="Genomic_DNA"/>
</dbReference>
<evidence type="ECO:0000256" key="17">
    <source>
        <dbReference type="SAM" id="Phobius"/>
    </source>
</evidence>
<dbReference type="PANTHER" id="PTHR32309">
    <property type="entry name" value="TYROSINE-PROTEIN KINASE"/>
    <property type="match status" value="1"/>
</dbReference>
<evidence type="ECO:0000259" key="18">
    <source>
        <dbReference type="Pfam" id="PF02706"/>
    </source>
</evidence>
<feature type="transmembrane region" description="Helical" evidence="17">
    <location>
        <begin position="26"/>
        <end position="45"/>
    </location>
</feature>